<gene>
    <name evidence="1" type="ORF">CDAR_81881</name>
</gene>
<evidence type="ECO:0000313" key="2">
    <source>
        <dbReference type="Proteomes" id="UP001054837"/>
    </source>
</evidence>
<keyword evidence="2" id="KW-1185">Reference proteome</keyword>
<evidence type="ECO:0000313" key="1">
    <source>
        <dbReference type="EMBL" id="GIY65680.1"/>
    </source>
</evidence>
<name>A0AAV4V615_9ARAC</name>
<comment type="caution">
    <text evidence="1">The sequence shown here is derived from an EMBL/GenBank/DDBJ whole genome shotgun (WGS) entry which is preliminary data.</text>
</comment>
<organism evidence="1 2">
    <name type="scientific">Caerostris darwini</name>
    <dbReference type="NCBI Taxonomy" id="1538125"/>
    <lineage>
        <taxon>Eukaryota</taxon>
        <taxon>Metazoa</taxon>
        <taxon>Ecdysozoa</taxon>
        <taxon>Arthropoda</taxon>
        <taxon>Chelicerata</taxon>
        <taxon>Arachnida</taxon>
        <taxon>Araneae</taxon>
        <taxon>Araneomorphae</taxon>
        <taxon>Entelegynae</taxon>
        <taxon>Araneoidea</taxon>
        <taxon>Araneidae</taxon>
        <taxon>Caerostris</taxon>
    </lineage>
</organism>
<dbReference type="Proteomes" id="UP001054837">
    <property type="component" value="Unassembled WGS sequence"/>
</dbReference>
<protein>
    <submittedName>
        <fullName evidence="1">Uncharacterized protein</fullName>
    </submittedName>
</protein>
<reference evidence="1 2" key="1">
    <citation type="submission" date="2021-06" db="EMBL/GenBank/DDBJ databases">
        <title>Caerostris darwini draft genome.</title>
        <authorList>
            <person name="Kono N."/>
            <person name="Arakawa K."/>
        </authorList>
    </citation>
    <scope>NUCLEOTIDE SEQUENCE [LARGE SCALE GENOMIC DNA]</scope>
</reference>
<proteinExistence type="predicted"/>
<dbReference type="AlphaFoldDB" id="A0AAV4V615"/>
<accession>A0AAV4V615</accession>
<dbReference type="EMBL" id="BPLQ01012460">
    <property type="protein sequence ID" value="GIY65680.1"/>
    <property type="molecule type" value="Genomic_DNA"/>
</dbReference>
<sequence>MQFFATVPLPHIHTMDVSKLFSESSFIGYASLEDRKLFVYKAVVVTPKKPVVQMTVIVAVNPRQHTRGHVKTAPGDAAT</sequence>